<evidence type="ECO:0000313" key="2">
    <source>
        <dbReference type="EMBL" id="QHU21608.1"/>
    </source>
</evidence>
<organism evidence="2">
    <name type="scientific">viral metagenome</name>
    <dbReference type="NCBI Taxonomy" id="1070528"/>
    <lineage>
        <taxon>unclassified sequences</taxon>
        <taxon>metagenomes</taxon>
        <taxon>organismal metagenomes</taxon>
    </lineage>
</organism>
<proteinExistence type="predicted"/>
<evidence type="ECO:0000256" key="1">
    <source>
        <dbReference type="SAM" id="MobiDB-lite"/>
    </source>
</evidence>
<reference evidence="2" key="1">
    <citation type="journal article" date="2020" name="Nature">
        <title>Giant virus diversity and host interactions through global metagenomics.</title>
        <authorList>
            <person name="Schulz F."/>
            <person name="Roux S."/>
            <person name="Paez-Espino D."/>
            <person name="Jungbluth S."/>
            <person name="Walsh D.A."/>
            <person name="Denef V.J."/>
            <person name="McMahon K.D."/>
            <person name="Konstantinidis K.T."/>
            <person name="Eloe-Fadrosh E.A."/>
            <person name="Kyrpides N.C."/>
            <person name="Woyke T."/>
        </authorList>
    </citation>
    <scope>NUCLEOTIDE SEQUENCE</scope>
    <source>
        <strain evidence="2">GVMAG-S-3300013094-109</strain>
    </source>
</reference>
<dbReference type="AlphaFoldDB" id="A0A6C0KZ79"/>
<name>A0A6C0KZ79_9ZZZZ</name>
<accession>A0A6C0KZ79</accession>
<feature type="compositionally biased region" description="Low complexity" evidence="1">
    <location>
        <begin position="10"/>
        <end position="25"/>
    </location>
</feature>
<protein>
    <submittedName>
        <fullName evidence="2">Uncharacterized protein</fullName>
    </submittedName>
</protein>
<dbReference type="EMBL" id="MN740990">
    <property type="protein sequence ID" value="QHU21608.1"/>
    <property type="molecule type" value="Genomic_DNA"/>
</dbReference>
<feature type="region of interest" description="Disordered" evidence="1">
    <location>
        <begin position="1"/>
        <end position="25"/>
    </location>
</feature>
<sequence>MSTSRNNHTSSIKTMKNRSSSSSRSNLSSIFRSVSSEKITGIPIIINPEQNIFAYELFENKRIYINKCFKILLGKTNRMRYKTLGQLIDINVTSKTFSRDRKRIPRKFILTFEKNGKLSTISLFRNQNLLLVYCGLIMK</sequence>